<comment type="catalytic activity">
    <reaction evidence="2">
        <text>N-terminal N-formyl-L-methionyl-[peptide] + H2O = N-terminal L-methionyl-[peptide] + formate</text>
        <dbReference type="Rhea" id="RHEA:24420"/>
        <dbReference type="Rhea" id="RHEA-COMP:10639"/>
        <dbReference type="Rhea" id="RHEA-COMP:10640"/>
        <dbReference type="ChEBI" id="CHEBI:15377"/>
        <dbReference type="ChEBI" id="CHEBI:15740"/>
        <dbReference type="ChEBI" id="CHEBI:49298"/>
        <dbReference type="ChEBI" id="CHEBI:64731"/>
        <dbReference type="EC" id="3.5.1.88"/>
    </reaction>
</comment>
<evidence type="ECO:0000256" key="1">
    <source>
        <dbReference type="ARBA" id="ARBA00010759"/>
    </source>
</evidence>
<feature type="binding site" evidence="2">
    <location>
        <position position="143"/>
    </location>
    <ligand>
        <name>Fe cation</name>
        <dbReference type="ChEBI" id="CHEBI:24875"/>
    </ligand>
</feature>
<feature type="binding site" evidence="2">
    <location>
        <position position="139"/>
    </location>
    <ligand>
        <name>Fe cation</name>
        <dbReference type="ChEBI" id="CHEBI:24875"/>
    </ligand>
</feature>
<evidence type="ECO:0000313" key="4">
    <source>
        <dbReference type="Proteomes" id="UP000177953"/>
    </source>
</evidence>
<keyword evidence="2" id="KW-0479">Metal-binding</keyword>
<proteinExistence type="inferred from homology"/>
<dbReference type="GO" id="GO:0006412">
    <property type="term" value="P:translation"/>
    <property type="evidence" value="ECO:0007669"/>
    <property type="project" value="UniProtKB-UniRule"/>
</dbReference>
<sequence length="163" mass="18843">MVYDIVMEPNPMLHRRSEDVDVQKISTKEMQKFIKDMVETMYVKDGVGLASVQVGKPLQLCVIAKNYNSLNNHEDLCLINPTWTKLSIRKAWDEEGCLSVPGVYGKVKRYLKIKVKAFDKNGEPLEFVAEDFFARIIQHEVDHLNGHLFIEKAKDLHKIKKEL</sequence>
<dbReference type="SUPFAM" id="SSF56420">
    <property type="entry name" value="Peptide deformylase"/>
    <property type="match status" value="1"/>
</dbReference>
<comment type="function">
    <text evidence="2">Removes the formyl group from the N-terminal Met of newly synthesized proteins. Requires at least a dipeptide for an efficient rate of reaction. N-terminal L-methionine is a prerequisite for activity but the enzyme has broad specificity at other positions.</text>
</comment>
<dbReference type="CDD" id="cd00487">
    <property type="entry name" value="Pep_deformylase"/>
    <property type="match status" value="1"/>
</dbReference>
<dbReference type="EMBL" id="MFPU01000020">
    <property type="protein sequence ID" value="OGH69894.1"/>
    <property type="molecule type" value="Genomic_DNA"/>
</dbReference>
<feature type="active site" evidence="2">
    <location>
        <position position="140"/>
    </location>
</feature>
<reference evidence="3 4" key="1">
    <citation type="journal article" date="2016" name="Nat. Commun.">
        <title>Thousands of microbial genomes shed light on interconnected biogeochemical processes in an aquifer system.</title>
        <authorList>
            <person name="Anantharaman K."/>
            <person name="Brown C.T."/>
            <person name="Hug L.A."/>
            <person name="Sharon I."/>
            <person name="Castelle C.J."/>
            <person name="Probst A.J."/>
            <person name="Thomas B.C."/>
            <person name="Singh A."/>
            <person name="Wilkins M.J."/>
            <person name="Karaoz U."/>
            <person name="Brodie E.L."/>
            <person name="Williams K.H."/>
            <person name="Hubbard S.S."/>
            <person name="Banfield J.F."/>
        </authorList>
    </citation>
    <scope>NUCLEOTIDE SEQUENCE [LARGE SCALE GENOMIC DNA]</scope>
</reference>
<dbReference type="PANTHER" id="PTHR10458:SF22">
    <property type="entry name" value="PEPTIDE DEFORMYLASE"/>
    <property type="match status" value="1"/>
</dbReference>
<comment type="caution">
    <text evidence="3">The sequence shown here is derived from an EMBL/GenBank/DDBJ whole genome shotgun (WGS) entry which is preliminary data.</text>
</comment>
<dbReference type="EC" id="3.5.1.88" evidence="2"/>
<dbReference type="Gene3D" id="3.90.45.10">
    <property type="entry name" value="Peptide deformylase"/>
    <property type="match status" value="1"/>
</dbReference>
<accession>A0A1F6ME36</accession>
<keyword evidence="2" id="KW-0408">Iron</keyword>
<dbReference type="GO" id="GO:0042586">
    <property type="term" value="F:peptide deformylase activity"/>
    <property type="evidence" value="ECO:0007669"/>
    <property type="project" value="UniProtKB-UniRule"/>
</dbReference>
<dbReference type="GO" id="GO:0046872">
    <property type="term" value="F:metal ion binding"/>
    <property type="evidence" value="ECO:0007669"/>
    <property type="project" value="UniProtKB-KW"/>
</dbReference>
<keyword evidence="2" id="KW-0648">Protein biosynthesis</keyword>
<dbReference type="Pfam" id="PF01327">
    <property type="entry name" value="Pep_deformylase"/>
    <property type="match status" value="1"/>
</dbReference>
<protein>
    <recommendedName>
        <fullName evidence="2">Peptide deformylase</fullName>
        <shortName evidence="2">PDF</shortName>
        <ecNumber evidence="2">3.5.1.88</ecNumber>
    </recommendedName>
    <alternativeName>
        <fullName evidence="2">Polypeptide deformylase</fullName>
    </alternativeName>
</protein>
<organism evidence="3 4">
    <name type="scientific">Candidatus Magasanikbacteria bacterium RIFCSPHIGHO2_01_FULL_47_8</name>
    <dbReference type="NCBI Taxonomy" id="1798673"/>
    <lineage>
        <taxon>Bacteria</taxon>
        <taxon>Candidatus Magasanikiibacteriota</taxon>
    </lineage>
</organism>
<dbReference type="PRINTS" id="PR01576">
    <property type="entry name" value="PDEFORMYLASE"/>
</dbReference>
<dbReference type="InterPro" id="IPR023635">
    <property type="entry name" value="Peptide_deformylase"/>
</dbReference>
<dbReference type="NCBIfam" id="NF001159">
    <property type="entry name" value="PRK00150.1-3"/>
    <property type="match status" value="1"/>
</dbReference>
<comment type="similarity">
    <text evidence="1 2">Belongs to the polypeptide deformylase family.</text>
</comment>
<gene>
    <name evidence="2" type="primary">def</name>
    <name evidence="3" type="ORF">A2754_01450</name>
</gene>
<comment type="cofactor">
    <cofactor evidence="2">
        <name>Fe(2+)</name>
        <dbReference type="ChEBI" id="CHEBI:29033"/>
    </cofactor>
    <text evidence="2">Binds 1 Fe(2+) ion.</text>
</comment>
<dbReference type="PIRSF" id="PIRSF004749">
    <property type="entry name" value="Pep_def"/>
    <property type="match status" value="1"/>
</dbReference>
<dbReference type="HAMAP" id="MF_00163">
    <property type="entry name" value="Pep_deformylase"/>
    <property type="match status" value="1"/>
</dbReference>
<feature type="binding site" evidence="2">
    <location>
        <position position="97"/>
    </location>
    <ligand>
        <name>Fe cation</name>
        <dbReference type="ChEBI" id="CHEBI:24875"/>
    </ligand>
</feature>
<evidence type="ECO:0000313" key="3">
    <source>
        <dbReference type="EMBL" id="OGH69894.1"/>
    </source>
</evidence>
<dbReference type="PANTHER" id="PTHR10458">
    <property type="entry name" value="PEPTIDE DEFORMYLASE"/>
    <property type="match status" value="1"/>
</dbReference>
<dbReference type="AlphaFoldDB" id="A0A1F6ME36"/>
<name>A0A1F6ME36_9BACT</name>
<dbReference type="InterPro" id="IPR036821">
    <property type="entry name" value="Peptide_deformylase_sf"/>
</dbReference>
<keyword evidence="2" id="KW-0378">Hydrolase</keyword>
<dbReference type="Proteomes" id="UP000177953">
    <property type="component" value="Unassembled WGS sequence"/>
</dbReference>
<evidence type="ECO:0000256" key="2">
    <source>
        <dbReference type="HAMAP-Rule" id="MF_00163"/>
    </source>
</evidence>
<dbReference type="NCBIfam" id="TIGR00079">
    <property type="entry name" value="pept_deformyl"/>
    <property type="match status" value="1"/>
</dbReference>